<evidence type="ECO:0000313" key="1">
    <source>
        <dbReference type="EMBL" id="VDO59237.1"/>
    </source>
</evidence>
<dbReference type="AlphaFoldDB" id="A0A3P7XHW7"/>
<keyword evidence="2" id="KW-1185">Reference proteome</keyword>
<dbReference type="Proteomes" id="UP000277204">
    <property type="component" value="Unassembled WGS sequence"/>
</dbReference>
<organism evidence="1 2">
    <name type="scientific">Schistosoma margrebowiei</name>
    <dbReference type="NCBI Taxonomy" id="48269"/>
    <lineage>
        <taxon>Eukaryota</taxon>
        <taxon>Metazoa</taxon>
        <taxon>Spiralia</taxon>
        <taxon>Lophotrochozoa</taxon>
        <taxon>Platyhelminthes</taxon>
        <taxon>Trematoda</taxon>
        <taxon>Digenea</taxon>
        <taxon>Strigeidida</taxon>
        <taxon>Schistosomatoidea</taxon>
        <taxon>Schistosomatidae</taxon>
        <taxon>Schistosoma</taxon>
    </lineage>
</organism>
<dbReference type="EMBL" id="UZAI01001149">
    <property type="protein sequence ID" value="VDO59237.1"/>
    <property type="molecule type" value="Genomic_DNA"/>
</dbReference>
<sequence length="72" mass="8497">MFPQDTGAHVDHRFGVRLKRRTFAFRHEKAVSRTSLAEAVYAWPCESISRWRANTPRSRPYQSIWGQFRSNS</sequence>
<name>A0A3P7XHW7_9TREM</name>
<accession>A0A3P7XHW7</accession>
<proteinExistence type="predicted"/>
<protein>
    <submittedName>
        <fullName evidence="1">Uncharacterized protein</fullName>
    </submittedName>
</protein>
<gene>
    <name evidence="1" type="ORF">SMRZ_LOCUS3824</name>
</gene>
<evidence type="ECO:0000313" key="2">
    <source>
        <dbReference type="Proteomes" id="UP000277204"/>
    </source>
</evidence>
<reference evidence="1 2" key="1">
    <citation type="submission" date="2018-11" db="EMBL/GenBank/DDBJ databases">
        <authorList>
            <consortium name="Pathogen Informatics"/>
        </authorList>
    </citation>
    <scope>NUCLEOTIDE SEQUENCE [LARGE SCALE GENOMIC DNA]</scope>
    <source>
        <strain evidence="1 2">Zambia</strain>
    </source>
</reference>